<keyword evidence="3" id="KW-1185">Reference proteome</keyword>
<dbReference type="KEGG" id="pco:PHACADRAFT_261549"/>
<name>K5USK0_PHACS</name>
<reference evidence="2 3" key="1">
    <citation type="journal article" date="2012" name="BMC Genomics">
        <title>Comparative genomics of the white-rot fungi, Phanerochaete carnosa and P. chrysosporium, to elucidate the genetic basis of the distinct wood types they colonize.</title>
        <authorList>
            <person name="Suzuki H."/>
            <person name="MacDonald J."/>
            <person name="Syed K."/>
            <person name="Salamov A."/>
            <person name="Hori C."/>
            <person name="Aerts A."/>
            <person name="Henrissat B."/>
            <person name="Wiebenga A."/>
            <person name="vanKuyk P.A."/>
            <person name="Barry K."/>
            <person name="Lindquist E."/>
            <person name="LaButti K."/>
            <person name="Lapidus A."/>
            <person name="Lucas S."/>
            <person name="Coutinho P."/>
            <person name="Gong Y."/>
            <person name="Samejima M."/>
            <person name="Mahadevan R."/>
            <person name="Abou-Zaid M."/>
            <person name="de Vries R.P."/>
            <person name="Igarashi K."/>
            <person name="Yadav J.S."/>
            <person name="Grigoriev I.V."/>
            <person name="Master E.R."/>
        </authorList>
    </citation>
    <scope>NUCLEOTIDE SEQUENCE [LARGE SCALE GENOMIC DNA]</scope>
    <source>
        <strain evidence="2 3">HHB-10118-sp</strain>
    </source>
</reference>
<dbReference type="Proteomes" id="UP000008370">
    <property type="component" value="Unassembled WGS sequence"/>
</dbReference>
<dbReference type="EMBL" id="JH930475">
    <property type="protein sequence ID" value="EKM52881.1"/>
    <property type="molecule type" value="Genomic_DNA"/>
</dbReference>
<keyword evidence="1" id="KW-1133">Transmembrane helix</keyword>
<accession>K5USK0</accession>
<dbReference type="AlphaFoldDB" id="K5USK0"/>
<keyword evidence="1" id="KW-0472">Membrane</keyword>
<feature type="transmembrane region" description="Helical" evidence="1">
    <location>
        <begin position="32"/>
        <end position="60"/>
    </location>
</feature>
<gene>
    <name evidence="2" type="ORF">PHACADRAFT_261549</name>
</gene>
<dbReference type="GeneID" id="18918024"/>
<dbReference type="InParanoid" id="K5USK0"/>
<organism evidence="2 3">
    <name type="scientific">Phanerochaete carnosa (strain HHB-10118-sp)</name>
    <name type="common">White-rot fungus</name>
    <name type="synonym">Peniophora carnosa</name>
    <dbReference type="NCBI Taxonomy" id="650164"/>
    <lineage>
        <taxon>Eukaryota</taxon>
        <taxon>Fungi</taxon>
        <taxon>Dikarya</taxon>
        <taxon>Basidiomycota</taxon>
        <taxon>Agaricomycotina</taxon>
        <taxon>Agaricomycetes</taxon>
        <taxon>Polyporales</taxon>
        <taxon>Phanerochaetaceae</taxon>
        <taxon>Phanerochaete</taxon>
    </lineage>
</organism>
<keyword evidence="1" id="KW-0812">Transmembrane</keyword>
<dbReference type="HOGENOM" id="CLU_2543323_0_0_1"/>
<evidence type="ECO:0000313" key="2">
    <source>
        <dbReference type="EMBL" id="EKM52881.1"/>
    </source>
</evidence>
<evidence type="ECO:0000313" key="3">
    <source>
        <dbReference type="Proteomes" id="UP000008370"/>
    </source>
</evidence>
<dbReference type="RefSeq" id="XP_007399210.1">
    <property type="nucleotide sequence ID" value="XM_007399148.1"/>
</dbReference>
<proteinExistence type="predicted"/>
<sequence>MQAGLPASVSVHGSSLSQKLGWLSSRTLYPRVLLILVLRLLPCTLIVPFVAYLLAVFFFAPIDLRLFPGLSDRCVLSAFCRRP</sequence>
<evidence type="ECO:0000256" key="1">
    <source>
        <dbReference type="SAM" id="Phobius"/>
    </source>
</evidence>
<protein>
    <submittedName>
        <fullName evidence="2">Uncharacterized protein</fullName>
    </submittedName>
</protein>